<keyword evidence="1" id="KW-0175">Coiled coil</keyword>
<dbReference type="InterPro" id="IPR046464">
    <property type="entry name" value="SWI-SNF_Ssr4_C"/>
</dbReference>
<feature type="compositionally biased region" description="Low complexity" evidence="2">
    <location>
        <begin position="94"/>
        <end position="104"/>
    </location>
</feature>
<reference evidence="5" key="4">
    <citation type="submission" date="2024-02" db="EMBL/GenBank/DDBJ databases">
        <title>Comparative genomics of Cryptococcus and Kwoniella reveals pathogenesis evolution and contrasting modes of karyotype evolution via chromosome fusion or intercentromeric recombination.</title>
        <authorList>
            <person name="Coelho M.A."/>
            <person name="David-Palma M."/>
            <person name="Shea T."/>
            <person name="Bowers K."/>
            <person name="McGinley-Smith S."/>
            <person name="Mohammad A.W."/>
            <person name="Gnirke A."/>
            <person name="Yurkov A.M."/>
            <person name="Nowrousian M."/>
            <person name="Sun S."/>
            <person name="Cuomo C.A."/>
            <person name="Heitman J."/>
        </authorList>
    </citation>
    <scope>NUCLEOTIDE SEQUENCE</scope>
    <source>
        <strain evidence="5">CBS 10737</strain>
    </source>
</reference>
<reference evidence="5" key="2">
    <citation type="submission" date="2013-07" db="EMBL/GenBank/DDBJ databases">
        <authorList>
            <consortium name="The Broad Institute Genome Sequencing Platform"/>
            <person name="Cuomo C."/>
            <person name="Litvintseva A."/>
            <person name="Chen Y."/>
            <person name="Heitman J."/>
            <person name="Sun S."/>
            <person name="Springer D."/>
            <person name="Dromer F."/>
            <person name="Young S.K."/>
            <person name="Zeng Q."/>
            <person name="Gargeya S."/>
            <person name="Fitzgerald M."/>
            <person name="Abouelleil A."/>
            <person name="Alvarado L."/>
            <person name="Berlin A.M."/>
            <person name="Chapman S.B."/>
            <person name="Dewar J."/>
            <person name="Goldberg J."/>
            <person name="Griggs A."/>
            <person name="Gujja S."/>
            <person name="Hansen M."/>
            <person name="Howarth C."/>
            <person name="Imamovic A."/>
            <person name="Larimer J."/>
            <person name="McCowan C."/>
            <person name="Murphy C."/>
            <person name="Pearson M."/>
            <person name="Priest M."/>
            <person name="Roberts A."/>
            <person name="Saif S."/>
            <person name="Shea T."/>
            <person name="Sykes S."/>
            <person name="Wortman J."/>
            <person name="Nusbaum C."/>
            <person name="Birren B."/>
        </authorList>
    </citation>
    <scope>NUCLEOTIDE SEQUENCE</scope>
    <source>
        <strain evidence="5">CBS 10737</strain>
    </source>
</reference>
<keyword evidence="6" id="KW-1185">Reference proteome</keyword>
<dbReference type="EMBL" id="CP144529">
    <property type="protein sequence ID" value="WWC73518.1"/>
    <property type="molecule type" value="Genomic_DNA"/>
</dbReference>
<dbReference type="KEGG" id="kpin:30174186"/>
<dbReference type="GeneID" id="30174186"/>
<name>A0A1B9HXF8_9TREE</name>
<feature type="coiled-coil region" evidence="1">
    <location>
        <begin position="220"/>
        <end position="247"/>
    </location>
</feature>
<dbReference type="EMBL" id="KI894014">
    <property type="protein sequence ID" value="OCF47952.1"/>
    <property type="molecule type" value="Genomic_DNA"/>
</dbReference>
<reference evidence="4" key="3">
    <citation type="submission" date="2016-07" db="EMBL/GenBank/DDBJ databases">
        <title>Evolution of pathogenesis and genome organization in the Tremellales.</title>
        <authorList>
            <person name="Cuomo C."/>
            <person name="Litvintseva A."/>
            <person name="Heitman J."/>
            <person name="Chen Y."/>
            <person name="Sun S."/>
            <person name="Springer D."/>
            <person name="Dromer F."/>
            <person name="Young S."/>
            <person name="Zeng Q."/>
            <person name="Chapman S."/>
            <person name="Gujja S."/>
            <person name="Saif S."/>
            <person name="Birren B."/>
        </authorList>
    </citation>
    <scope>NUCLEOTIDE SEQUENCE</scope>
    <source>
        <strain evidence="4">CBS 10737</strain>
    </source>
</reference>
<proteinExistence type="predicted"/>
<evidence type="ECO:0000313" key="6">
    <source>
        <dbReference type="Proteomes" id="UP000094020"/>
    </source>
</evidence>
<gene>
    <name evidence="4" type="ORF">I206_05817</name>
    <name evidence="5" type="ORF">I206_107489</name>
</gene>
<evidence type="ECO:0000313" key="5">
    <source>
        <dbReference type="EMBL" id="WWC73518.1"/>
    </source>
</evidence>
<evidence type="ECO:0000313" key="4">
    <source>
        <dbReference type="EMBL" id="OCF47952.1"/>
    </source>
</evidence>
<evidence type="ECO:0000259" key="3">
    <source>
        <dbReference type="Pfam" id="PF20497"/>
    </source>
</evidence>
<evidence type="ECO:0000256" key="2">
    <source>
        <dbReference type="SAM" id="MobiDB-lite"/>
    </source>
</evidence>
<reference evidence="4" key="1">
    <citation type="submission" date="2013-07" db="EMBL/GenBank/DDBJ databases">
        <title>The Genome Sequence of Cryptococcus pinus CBS10737.</title>
        <authorList>
            <consortium name="The Broad Institute Genome Sequencing Platform"/>
            <person name="Cuomo C."/>
            <person name="Litvintseva A."/>
            <person name="Chen Y."/>
            <person name="Heitman J."/>
            <person name="Sun S."/>
            <person name="Springer D."/>
            <person name="Dromer F."/>
            <person name="Young S.K."/>
            <person name="Zeng Q."/>
            <person name="Gargeya S."/>
            <person name="Fitzgerald M."/>
            <person name="Abouelleil A."/>
            <person name="Alvarado L."/>
            <person name="Berlin A.M."/>
            <person name="Chapman S.B."/>
            <person name="Dewar J."/>
            <person name="Goldberg J."/>
            <person name="Griggs A."/>
            <person name="Gujja S."/>
            <person name="Hansen M."/>
            <person name="Howarth C."/>
            <person name="Imamovic A."/>
            <person name="Larimer J."/>
            <person name="McCowan C."/>
            <person name="Murphy C."/>
            <person name="Pearson M."/>
            <person name="Priest M."/>
            <person name="Roberts A."/>
            <person name="Saif S."/>
            <person name="Shea T."/>
            <person name="Sykes S."/>
            <person name="Wortman J."/>
            <person name="Nusbaum C."/>
            <person name="Birren B."/>
        </authorList>
    </citation>
    <scope>NUCLEOTIDE SEQUENCE [LARGE SCALE GENOMIC DNA]</scope>
    <source>
        <strain evidence="4">CBS 10737</strain>
    </source>
</reference>
<dbReference type="OrthoDB" id="5321006at2759"/>
<dbReference type="Proteomes" id="UP000094020">
    <property type="component" value="Chromosome 11"/>
</dbReference>
<feature type="domain" description="SWI/SNF and RSC complexes subunit Ssr4 C-terminal" evidence="3">
    <location>
        <begin position="171"/>
        <end position="221"/>
    </location>
</feature>
<organism evidence="4">
    <name type="scientific">Kwoniella pini CBS 10737</name>
    <dbReference type="NCBI Taxonomy" id="1296096"/>
    <lineage>
        <taxon>Eukaryota</taxon>
        <taxon>Fungi</taxon>
        <taxon>Dikarya</taxon>
        <taxon>Basidiomycota</taxon>
        <taxon>Agaricomycotina</taxon>
        <taxon>Tremellomycetes</taxon>
        <taxon>Tremellales</taxon>
        <taxon>Cryptococcaceae</taxon>
        <taxon>Kwoniella</taxon>
    </lineage>
</organism>
<feature type="region of interest" description="Disordered" evidence="2">
    <location>
        <begin position="94"/>
        <end position="117"/>
    </location>
</feature>
<sequence length="269" mass="29185">MFQPTNGPSPSGNIQQMVNPQDIAMLAQQGYLRQQQQLANMGQFAAPGGGVGGIRPTLPGGQIPAQLYHQMGGMTPQMQQEFIQRQIQAQQAAIAQQAQAQNGSSGPGKKKRGPKPMVGAQMISRQTTSLQPPHSQEQYIKNAMSVPPPQSQIAGHGTAPIHNEPIEPWADALDELDPREIAMGRFRKRHEVLGEIFGPDSIKDIPDEDYDPWAGLGVDGETLEAKVLALEKENEELEAQSKIAVEDFRRRLREIDAGAEISSSTAIAA</sequence>
<dbReference type="STRING" id="1296096.A0A1B9HXF8"/>
<dbReference type="RefSeq" id="XP_019009171.1">
    <property type="nucleotide sequence ID" value="XM_019157531.1"/>
</dbReference>
<dbReference type="AlphaFoldDB" id="A0A1B9HXF8"/>
<accession>A0A1B9HXF8</accession>
<protein>
    <recommendedName>
        <fullName evidence="3">SWI/SNF and RSC complexes subunit Ssr4 C-terminal domain-containing protein</fullName>
    </recommendedName>
</protein>
<evidence type="ECO:0000256" key="1">
    <source>
        <dbReference type="SAM" id="Coils"/>
    </source>
</evidence>
<dbReference type="Pfam" id="PF20497">
    <property type="entry name" value="SWI-SNF_Ssr4_C"/>
    <property type="match status" value="1"/>
</dbReference>